<organism evidence="7 8">
    <name type="scientific">Linnemannia exigua</name>
    <dbReference type="NCBI Taxonomy" id="604196"/>
    <lineage>
        <taxon>Eukaryota</taxon>
        <taxon>Fungi</taxon>
        <taxon>Fungi incertae sedis</taxon>
        <taxon>Mucoromycota</taxon>
        <taxon>Mortierellomycotina</taxon>
        <taxon>Mortierellomycetes</taxon>
        <taxon>Mortierellales</taxon>
        <taxon>Mortierellaceae</taxon>
        <taxon>Linnemannia</taxon>
    </lineage>
</organism>
<comment type="similarity">
    <text evidence="1 5">Belongs to the short-chain dehydrogenases/reductases (SDR) family.</text>
</comment>
<proteinExistence type="inferred from homology"/>
<dbReference type="GO" id="GO:0016020">
    <property type="term" value="C:membrane"/>
    <property type="evidence" value="ECO:0007669"/>
    <property type="project" value="TreeGrafter"/>
</dbReference>
<dbReference type="PROSITE" id="PS00061">
    <property type="entry name" value="ADH_SHORT"/>
    <property type="match status" value="1"/>
</dbReference>
<dbReference type="PRINTS" id="PR00081">
    <property type="entry name" value="GDHRDH"/>
</dbReference>
<evidence type="ECO:0008006" key="9">
    <source>
        <dbReference type="Google" id="ProtNLM"/>
    </source>
</evidence>
<dbReference type="PANTHER" id="PTHR44196">
    <property type="entry name" value="DEHYDROGENASE/REDUCTASE SDR FAMILY MEMBER 7B"/>
    <property type="match status" value="1"/>
</dbReference>
<dbReference type="EMBL" id="JAAAIL010000270">
    <property type="protein sequence ID" value="KAG0277506.1"/>
    <property type="molecule type" value="Genomic_DNA"/>
</dbReference>
<evidence type="ECO:0000256" key="3">
    <source>
        <dbReference type="ARBA" id="ARBA00023002"/>
    </source>
</evidence>
<reference evidence="7" key="1">
    <citation type="journal article" date="2020" name="Fungal Divers.">
        <title>Resolving the Mortierellaceae phylogeny through synthesis of multi-gene phylogenetics and phylogenomics.</title>
        <authorList>
            <person name="Vandepol N."/>
            <person name="Liber J."/>
            <person name="Desiro A."/>
            <person name="Na H."/>
            <person name="Kennedy M."/>
            <person name="Barry K."/>
            <person name="Grigoriev I.V."/>
            <person name="Miller A.N."/>
            <person name="O'Donnell K."/>
            <person name="Stajich J.E."/>
            <person name="Bonito G."/>
        </authorList>
    </citation>
    <scope>NUCLEOTIDE SEQUENCE</scope>
    <source>
        <strain evidence="7">NRRL 28262</strain>
    </source>
</reference>
<accession>A0AAD4H8I2</accession>
<keyword evidence="8" id="KW-1185">Reference proteome</keyword>
<evidence type="ECO:0000256" key="5">
    <source>
        <dbReference type="RuleBase" id="RU000363"/>
    </source>
</evidence>
<dbReference type="GO" id="GO:0016491">
    <property type="term" value="F:oxidoreductase activity"/>
    <property type="evidence" value="ECO:0007669"/>
    <property type="project" value="UniProtKB-KW"/>
</dbReference>
<feature type="chain" id="PRO_5042227840" description="NAD(P)-binding protein" evidence="6">
    <location>
        <begin position="24"/>
        <end position="341"/>
    </location>
</feature>
<keyword evidence="6" id="KW-0732">Signal</keyword>
<dbReference type="InterPro" id="IPR020904">
    <property type="entry name" value="Sc_DH/Rdtase_CS"/>
</dbReference>
<name>A0AAD4H8I2_9FUNG</name>
<feature type="signal peptide" evidence="6">
    <location>
        <begin position="1"/>
        <end position="23"/>
    </location>
</feature>
<comment type="function">
    <text evidence="4">Putative oxidoreductase.</text>
</comment>
<dbReference type="Gene3D" id="3.40.50.720">
    <property type="entry name" value="NAD(P)-binding Rossmann-like Domain"/>
    <property type="match status" value="1"/>
</dbReference>
<evidence type="ECO:0000313" key="8">
    <source>
        <dbReference type="Proteomes" id="UP001194580"/>
    </source>
</evidence>
<dbReference type="Proteomes" id="UP001194580">
    <property type="component" value="Unassembled WGS sequence"/>
</dbReference>
<evidence type="ECO:0000256" key="6">
    <source>
        <dbReference type="SAM" id="SignalP"/>
    </source>
</evidence>
<dbReference type="PANTHER" id="PTHR44196:SF1">
    <property type="entry name" value="DEHYDROGENASE_REDUCTASE SDR FAMILY MEMBER 7B"/>
    <property type="match status" value="1"/>
</dbReference>
<dbReference type="InterPro" id="IPR036291">
    <property type="entry name" value="NAD(P)-bd_dom_sf"/>
</dbReference>
<keyword evidence="2" id="KW-0521">NADP</keyword>
<gene>
    <name evidence="7" type="ORF">BGZ95_005844</name>
</gene>
<dbReference type="PRINTS" id="PR00080">
    <property type="entry name" value="SDRFAMILY"/>
</dbReference>
<evidence type="ECO:0000313" key="7">
    <source>
        <dbReference type="EMBL" id="KAG0277506.1"/>
    </source>
</evidence>
<dbReference type="InterPro" id="IPR002347">
    <property type="entry name" value="SDR_fam"/>
</dbReference>
<evidence type="ECO:0000256" key="4">
    <source>
        <dbReference type="ARBA" id="ARBA00037096"/>
    </source>
</evidence>
<sequence>MSTTAIALGVAIAAPLLLRLAGSKGPARTATIPQAEERVVIIGASSGIGSELARIYAGRHAHVVLVARRMELLQQLVQELTPTAGSMHAVQGDVTLPEDVRRITVESLKALNGKIDTLIICAGIISVLPFEELAGIDSAKAATGGSDANGTSDSDYCHLLPTNADKALEASTRIMNVNYHAPLNLTSHFLPALTRTSAAGNIIVVSSMAGKVGAPTRSIYCASKHAAQGFFEALGMEVERTGVHVGIVSPGTVATDLRQSAVDLPKAEGSSTSSTLAAPVKVAGTKKGAMTAKACAEGIVRGSDLRQHEVIMPWFYKVSLVLQMVSPSLVRWLAKKKYGYL</sequence>
<protein>
    <recommendedName>
        <fullName evidence="9">NAD(P)-binding protein</fullName>
    </recommendedName>
</protein>
<dbReference type="Pfam" id="PF00106">
    <property type="entry name" value="adh_short"/>
    <property type="match status" value="2"/>
</dbReference>
<evidence type="ECO:0000256" key="2">
    <source>
        <dbReference type="ARBA" id="ARBA00022857"/>
    </source>
</evidence>
<comment type="caution">
    <text evidence="7">The sequence shown here is derived from an EMBL/GenBank/DDBJ whole genome shotgun (WGS) entry which is preliminary data.</text>
</comment>
<evidence type="ECO:0000256" key="1">
    <source>
        <dbReference type="ARBA" id="ARBA00006484"/>
    </source>
</evidence>
<dbReference type="AlphaFoldDB" id="A0AAD4H8I2"/>
<keyword evidence="3" id="KW-0560">Oxidoreductase</keyword>
<dbReference type="SUPFAM" id="SSF51735">
    <property type="entry name" value="NAD(P)-binding Rossmann-fold domains"/>
    <property type="match status" value="1"/>
</dbReference>